<dbReference type="SUPFAM" id="SSF56112">
    <property type="entry name" value="Protein kinase-like (PK-like)"/>
    <property type="match status" value="1"/>
</dbReference>
<dbReference type="Pfam" id="PF01636">
    <property type="entry name" value="APH"/>
    <property type="match status" value="1"/>
</dbReference>
<feature type="non-terminal residue" evidence="3">
    <location>
        <position position="645"/>
    </location>
</feature>
<dbReference type="InterPro" id="IPR002575">
    <property type="entry name" value="Aminoglycoside_PTrfase"/>
</dbReference>
<keyword evidence="4" id="KW-1185">Reference proteome</keyword>
<dbReference type="PANTHER" id="PTHR21310:SF56">
    <property type="entry name" value="AMINOGLYCOSIDE PHOSPHOTRANSFERASE DOMAIN-CONTAINING PROTEIN"/>
    <property type="match status" value="1"/>
</dbReference>
<evidence type="ECO:0000313" key="4">
    <source>
        <dbReference type="Proteomes" id="UP000729357"/>
    </source>
</evidence>
<name>A0A9P8FRM0_AURME</name>
<dbReference type="InterPro" id="IPR011009">
    <property type="entry name" value="Kinase-like_dom_sf"/>
</dbReference>
<feature type="compositionally biased region" description="Basic and acidic residues" evidence="1">
    <location>
        <begin position="593"/>
        <end position="608"/>
    </location>
</feature>
<comment type="caution">
    <text evidence="3">The sequence shown here is derived from an EMBL/GenBank/DDBJ whole genome shotgun (WGS) entry which is preliminary data.</text>
</comment>
<dbReference type="InterPro" id="IPR051678">
    <property type="entry name" value="AGP_Transferase"/>
</dbReference>
<dbReference type="Proteomes" id="UP000729357">
    <property type="component" value="Unassembled WGS sequence"/>
</dbReference>
<feature type="region of interest" description="Disordered" evidence="1">
    <location>
        <begin position="589"/>
        <end position="625"/>
    </location>
</feature>
<dbReference type="EMBL" id="JAHFXS010000992">
    <property type="protein sequence ID" value="KAG9980396.1"/>
    <property type="molecule type" value="Genomic_DNA"/>
</dbReference>
<feature type="domain" description="Aminoglycoside phosphotransferase" evidence="2">
    <location>
        <begin position="183"/>
        <end position="422"/>
    </location>
</feature>
<organism evidence="3 4">
    <name type="scientific">Aureobasidium melanogenum</name>
    <name type="common">Aureobasidium pullulans var. melanogenum</name>
    <dbReference type="NCBI Taxonomy" id="46634"/>
    <lineage>
        <taxon>Eukaryota</taxon>
        <taxon>Fungi</taxon>
        <taxon>Dikarya</taxon>
        <taxon>Ascomycota</taxon>
        <taxon>Pezizomycotina</taxon>
        <taxon>Dothideomycetes</taxon>
        <taxon>Dothideomycetidae</taxon>
        <taxon>Dothideales</taxon>
        <taxon>Saccotheciaceae</taxon>
        <taxon>Aureobasidium</taxon>
    </lineage>
</organism>
<sequence length="645" mass="73419">MDEYVIHPSLAVSDKQNIDLRDPMEQHDDVEVLIVDSDREDDSSSYASNSTAVYDHEAFETFQNKVLALAPELQVKFQDVERLGGGSYNRIIALTMRSPPSEAGLPETTRAILRIPRLGEAESLDDEVTEHAMISGKPAEEDARPAAFQIKKSMPGGRETGVTQETESPYVWFRNAFSNAAQPNPQPDYLEILDEASVLNLLVRSGIHVPKVLAFDITRNNALKFPYSLHTRLPGTNLSYIWEDMSTDDKMIIAGELAELLASLDKIRFQESGRLLHDESTAIAHLPLDLVKRSEIGEQVVVRGFFRGPELFDARERPSAPTTSSLYDLLSTHIDDQIQYNKFKRPNDSDSNFPKLHAVLEDMKDMGWFSSDDGSTEFSIIHHWDFEPRNIMVEQTEHADGSFSWHVTGLVDWDDAHCLPPVLTRRPPLWLWDFSDDNLLPSAVQKYYDTDYDMMPLEYYREVNPDHLTAEDAKIKKRFEEVMADKIYSPRYGARAMEVYQDDTYGRGRWLRRVWRFAKEGIFSEPNHNDRFEQLLKEWTEFKETGQVSHSTVFGSEDDTLSSATDSITSGEQRVVFQSPIVGTAMDTVASEDAPKEITEPTPERDVDSTQSPHEIVETSPPQQHKAHWRTRMSDLLSSFGCITM</sequence>
<reference evidence="3" key="2">
    <citation type="submission" date="2021-08" db="EMBL/GenBank/DDBJ databases">
        <authorList>
            <person name="Gostincar C."/>
            <person name="Sun X."/>
            <person name="Song Z."/>
            <person name="Gunde-Cimerman N."/>
        </authorList>
    </citation>
    <scope>NUCLEOTIDE SEQUENCE</scope>
    <source>
        <strain evidence="3">EXF-9298</strain>
    </source>
</reference>
<evidence type="ECO:0000256" key="1">
    <source>
        <dbReference type="SAM" id="MobiDB-lite"/>
    </source>
</evidence>
<protein>
    <recommendedName>
        <fullName evidence="2">Aminoglycoside phosphotransferase domain-containing protein</fullName>
    </recommendedName>
</protein>
<proteinExistence type="predicted"/>
<dbReference type="PANTHER" id="PTHR21310">
    <property type="entry name" value="AMINOGLYCOSIDE PHOSPHOTRANSFERASE-RELATED-RELATED"/>
    <property type="match status" value="1"/>
</dbReference>
<dbReference type="AlphaFoldDB" id="A0A9P8FRM0"/>
<gene>
    <name evidence="3" type="ORF">KCU98_g8174</name>
</gene>
<evidence type="ECO:0000313" key="3">
    <source>
        <dbReference type="EMBL" id="KAG9980396.1"/>
    </source>
</evidence>
<accession>A0A9P8FRM0</accession>
<evidence type="ECO:0000259" key="2">
    <source>
        <dbReference type="Pfam" id="PF01636"/>
    </source>
</evidence>
<reference evidence="3" key="1">
    <citation type="journal article" date="2021" name="J Fungi (Basel)">
        <title>Virulence traits and population genomics of the black yeast Aureobasidium melanogenum.</title>
        <authorList>
            <person name="Cernosa A."/>
            <person name="Sun X."/>
            <person name="Gostincar C."/>
            <person name="Fang C."/>
            <person name="Gunde-Cimerman N."/>
            <person name="Song Z."/>
        </authorList>
    </citation>
    <scope>NUCLEOTIDE SEQUENCE</scope>
    <source>
        <strain evidence="3">EXF-9298</strain>
    </source>
</reference>